<evidence type="ECO:0000313" key="1">
    <source>
        <dbReference type="EMBL" id="OAA51640.1"/>
    </source>
</evidence>
<proteinExistence type="predicted"/>
<dbReference type="InterPro" id="IPR011009">
    <property type="entry name" value="Kinase-like_dom_sf"/>
</dbReference>
<keyword evidence="2" id="KW-1185">Reference proteome</keyword>
<dbReference type="EMBL" id="AZHC01000001">
    <property type="protein sequence ID" value="OAA51640.1"/>
    <property type="molecule type" value="Genomic_DNA"/>
</dbReference>
<comment type="caution">
    <text evidence="1">The sequence shown here is derived from an EMBL/GenBank/DDBJ whole genome shotgun (WGS) entry which is preliminary data.</text>
</comment>
<dbReference type="PANTHER" id="PTHR21310">
    <property type="entry name" value="AMINOGLYCOSIDE PHOSPHOTRANSFERASE-RELATED-RELATED"/>
    <property type="match status" value="1"/>
</dbReference>
<dbReference type="SUPFAM" id="SSF56112">
    <property type="entry name" value="Protein kinase-like (PK-like)"/>
    <property type="match status" value="1"/>
</dbReference>
<name>A0A162M6F5_METRR</name>
<evidence type="ECO:0000313" key="2">
    <source>
        <dbReference type="Proteomes" id="UP000243498"/>
    </source>
</evidence>
<protein>
    <submittedName>
        <fullName evidence="1">Phosphotransferase family protein</fullName>
    </submittedName>
</protein>
<gene>
    <name evidence="1" type="ORF">NOR_00233</name>
</gene>
<dbReference type="AlphaFoldDB" id="A0A162M6F5"/>
<organism evidence="1 2">
    <name type="scientific">Metarhizium rileyi (strain RCEF 4871)</name>
    <name type="common">Nomuraea rileyi</name>
    <dbReference type="NCBI Taxonomy" id="1649241"/>
    <lineage>
        <taxon>Eukaryota</taxon>
        <taxon>Fungi</taxon>
        <taxon>Dikarya</taxon>
        <taxon>Ascomycota</taxon>
        <taxon>Pezizomycotina</taxon>
        <taxon>Sordariomycetes</taxon>
        <taxon>Hypocreomycetidae</taxon>
        <taxon>Hypocreales</taxon>
        <taxon>Clavicipitaceae</taxon>
        <taxon>Metarhizium</taxon>
    </lineage>
</organism>
<dbReference type="OrthoDB" id="5412996at2759"/>
<dbReference type="PANTHER" id="PTHR21310:SF37">
    <property type="entry name" value="AMINOGLYCOSIDE PHOSPHOTRANSFERASE DOMAIN-CONTAINING PROTEIN"/>
    <property type="match status" value="1"/>
</dbReference>
<reference evidence="1 2" key="1">
    <citation type="journal article" date="2016" name="Genome Biol. Evol.">
        <title>Divergent and convergent evolution of fungal pathogenicity.</title>
        <authorList>
            <person name="Shang Y."/>
            <person name="Xiao G."/>
            <person name="Zheng P."/>
            <person name="Cen K."/>
            <person name="Zhan S."/>
            <person name="Wang C."/>
        </authorList>
    </citation>
    <scope>NUCLEOTIDE SEQUENCE [LARGE SCALE GENOMIC DNA]</scope>
    <source>
        <strain evidence="1 2">RCEF 4871</strain>
    </source>
</reference>
<dbReference type="InterPro" id="IPR051678">
    <property type="entry name" value="AGP_Transferase"/>
</dbReference>
<dbReference type="OMA" id="CAVISQI"/>
<accession>A0A162M6F5</accession>
<dbReference type="Proteomes" id="UP000243498">
    <property type="component" value="Unassembled WGS sequence"/>
</dbReference>
<sequence>MAAHNHLISWPCAVISQIFKEEMEPRMRFDDVAWEESENIESAWVKAILKETSLRAIGDFIVKHRRGIPTEMCDPKAGAFNVHFRMKFQDGGSAMIRFPKPGCTMFPEEKIRNEVATIRYIQDNTSIPVPFVLHWGTREESPLRLLEE</sequence>